<protein>
    <submittedName>
        <fullName evidence="2">Uncharacterized protein</fullName>
    </submittedName>
</protein>
<keyword evidence="1" id="KW-0812">Transmembrane</keyword>
<keyword evidence="1" id="KW-0472">Membrane</keyword>
<accession>G0QYV5</accession>
<gene>
    <name evidence="2" type="ORF">IMG5_152500</name>
</gene>
<feature type="non-terminal residue" evidence="2">
    <location>
        <position position="102"/>
    </location>
</feature>
<evidence type="ECO:0000313" key="2">
    <source>
        <dbReference type="EMBL" id="EGR29599.1"/>
    </source>
</evidence>
<dbReference type="RefSeq" id="XP_004030835.1">
    <property type="nucleotide sequence ID" value="XM_004030787.1"/>
</dbReference>
<dbReference type="GeneID" id="14905705"/>
<evidence type="ECO:0000313" key="3">
    <source>
        <dbReference type="Proteomes" id="UP000008983"/>
    </source>
</evidence>
<dbReference type="InParanoid" id="G0QYV5"/>
<feature type="non-terminal residue" evidence="2">
    <location>
        <position position="1"/>
    </location>
</feature>
<evidence type="ECO:0000256" key="1">
    <source>
        <dbReference type="SAM" id="Phobius"/>
    </source>
</evidence>
<feature type="transmembrane region" description="Helical" evidence="1">
    <location>
        <begin position="83"/>
        <end position="101"/>
    </location>
</feature>
<dbReference type="AlphaFoldDB" id="G0QYV5"/>
<organism evidence="2 3">
    <name type="scientific">Ichthyophthirius multifiliis</name>
    <name type="common">White spot disease agent</name>
    <name type="synonym">Ich</name>
    <dbReference type="NCBI Taxonomy" id="5932"/>
    <lineage>
        <taxon>Eukaryota</taxon>
        <taxon>Sar</taxon>
        <taxon>Alveolata</taxon>
        <taxon>Ciliophora</taxon>
        <taxon>Intramacronucleata</taxon>
        <taxon>Oligohymenophorea</taxon>
        <taxon>Hymenostomatida</taxon>
        <taxon>Ophryoglenina</taxon>
        <taxon>Ichthyophthirius</taxon>
    </lineage>
</organism>
<keyword evidence="1" id="KW-1133">Transmembrane helix</keyword>
<sequence length="102" mass="12942">YFYQILLNQRIFFQENLNMIHFFVFIIIALLINFIILFISFFVIDAYSKYFEYFSFIFLYLSILRFFIIFNNIYLIYFHNSEWVISIFSFIFYVYLIKYFYL</sequence>
<keyword evidence="3" id="KW-1185">Reference proteome</keyword>
<proteinExistence type="predicted"/>
<reference evidence="2 3" key="1">
    <citation type="submission" date="2011-07" db="EMBL/GenBank/DDBJ databases">
        <authorList>
            <person name="Coyne R."/>
            <person name="Brami D."/>
            <person name="Johnson J."/>
            <person name="Hostetler J."/>
            <person name="Hannick L."/>
            <person name="Clark T."/>
            <person name="Cassidy-Hanley D."/>
            <person name="Inman J."/>
        </authorList>
    </citation>
    <scope>NUCLEOTIDE SEQUENCE [LARGE SCALE GENOMIC DNA]</scope>
    <source>
        <strain evidence="2 3">G5</strain>
    </source>
</reference>
<feature type="transmembrane region" description="Helical" evidence="1">
    <location>
        <begin position="20"/>
        <end position="44"/>
    </location>
</feature>
<dbReference type="Proteomes" id="UP000008983">
    <property type="component" value="Unassembled WGS sequence"/>
</dbReference>
<feature type="transmembrane region" description="Helical" evidence="1">
    <location>
        <begin position="56"/>
        <end position="77"/>
    </location>
</feature>
<dbReference type="EMBL" id="GL984128">
    <property type="protein sequence ID" value="EGR29599.1"/>
    <property type="molecule type" value="Genomic_DNA"/>
</dbReference>
<name>G0QYV5_ICHMU</name>